<reference evidence="2" key="1">
    <citation type="submission" date="2021-03" db="EMBL/GenBank/DDBJ databases">
        <title>Draft genome sequence of rust myrtle Austropuccinia psidii MF-1, a brazilian biotype.</title>
        <authorList>
            <person name="Quecine M.C."/>
            <person name="Pachon D.M.R."/>
            <person name="Bonatelli M.L."/>
            <person name="Correr F.H."/>
            <person name="Franceschini L.M."/>
            <person name="Leite T.F."/>
            <person name="Margarido G.R.A."/>
            <person name="Almeida C.A."/>
            <person name="Ferrarezi J.A."/>
            <person name="Labate C.A."/>
        </authorList>
    </citation>
    <scope>NUCLEOTIDE SEQUENCE</scope>
    <source>
        <strain evidence="2">MF-1</strain>
    </source>
</reference>
<dbReference type="Proteomes" id="UP000765509">
    <property type="component" value="Unassembled WGS sequence"/>
</dbReference>
<organism evidence="2 3">
    <name type="scientific">Austropuccinia psidii MF-1</name>
    <dbReference type="NCBI Taxonomy" id="1389203"/>
    <lineage>
        <taxon>Eukaryota</taxon>
        <taxon>Fungi</taxon>
        <taxon>Dikarya</taxon>
        <taxon>Basidiomycota</taxon>
        <taxon>Pucciniomycotina</taxon>
        <taxon>Pucciniomycetes</taxon>
        <taxon>Pucciniales</taxon>
        <taxon>Sphaerophragmiaceae</taxon>
        <taxon>Austropuccinia</taxon>
    </lineage>
</organism>
<feature type="region of interest" description="Disordered" evidence="1">
    <location>
        <begin position="152"/>
        <end position="171"/>
    </location>
</feature>
<sequence length="262" mass="30072">MKYNLASENKDYLEIKGYLSADLIETIRKRLKEVIVPQGISHIPSRMGTAQTGKLKANECSITKDDADLFKQAYATYKNTSEILFPNIQVAPNHHYSMHIPEQFMRWGPLNGISEYAGERLIGIPQKFKTSSLNGEVEETLMKKFGQLQRLQHSKPEAEVSPSNEEAPSTTKKKILDDASYDQFLKHLQKRQRKLCHYCDLPHPINSSVLKNLVIEHVYASWKFGMIVSKYMPNDLIYLRNTEGKFEFGRILHILDLANDSI</sequence>
<gene>
    <name evidence="2" type="ORF">O181_024803</name>
</gene>
<dbReference type="AlphaFoldDB" id="A0A9Q3CJK0"/>
<feature type="compositionally biased region" description="Polar residues" evidence="1">
    <location>
        <begin position="161"/>
        <end position="170"/>
    </location>
</feature>
<dbReference type="EMBL" id="AVOT02007999">
    <property type="protein sequence ID" value="MBW0485088.1"/>
    <property type="molecule type" value="Genomic_DNA"/>
</dbReference>
<comment type="caution">
    <text evidence="2">The sequence shown here is derived from an EMBL/GenBank/DDBJ whole genome shotgun (WGS) entry which is preliminary data.</text>
</comment>
<accession>A0A9Q3CJK0</accession>
<keyword evidence="3" id="KW-1185">Reference proteome</keyword>
<protein>
    <submittedName>
        <fullName evidence="2">Uncharacterized protein</fullName>
    </submittedName>
</protein>
<evidence type="ECO:0000256" key="1">
    <source>
        <dbReference type="SAM" id="MobiDB-lite"/>
    </source>
</evidence>
<evidence type="ECO:0000313" key="2">
    <source>
        <dbReference type="EMBL" id="MBW0485088.1"/>
    </source>
</evidence>
<evidence type="ECO:0000313" key="3">
    <source>
        <dbReference type="Proteomes" id="UP000765509"/>
    </source>
</evidence>
<name>A0A9Q3CJK0_9BASI</name>
<proteinExistence type="predicted"/>